<dbReference type="AlphaFoldDB" id="A0A0F9PK96"/>
<sequence>MAHTFANLSYEDAGLEPGDAASWVQSQLATAEELAGYGPSSLSVRRRPEEDFEDGWLSNEDFVFVLGLVDDAFYDIAISPQRGEDYEEGWLSNENFTFVHSGLDVAVYDSTPQDFEDFEEEWLGNEAFEFQLGTILSAPFGGVGGSEDFEQTWDIDIRIFAFAEFSGLLTFTKTSDEIERASGSWITDGFADVPQIEIFNSLSNDGIHDPVTVAALSIITDGTPAIVDEVPALTVRVRSFSVALYDGGALTEENFQGTWTLMTTF</sequence>
<dbReference type="EMBL" id="LAZR01002393">
    <property type="protein sequence ID" value="KKN30609.1"/>
    <property type="molecule type" value="Genomic_DNA"/>
</dbReference>
<name>A0A0F9PK96_9ZZZZ</name>
<evidence type="ECO:0000313" key="1">
    <source>
        <dbReference type="EMBL" id="KKN30609.1"/>
    </source>
</evidence>
<organism evidence="1">
    <name type="scientific">marine sediment metagenome</name>
    <dbReference type="NCBI Taxonomy" id="412755"/>
    <lineage>
        <taxon>unclassified sequences</taxon>
        <taxon>metagenomes</taxon>
        <taxon>ecological metagenomes</taxon>
    </lineage>
</organism>
<gene>
    <name evidence="1" type="ORF">LCGC14_0832230</name>
</gene>
<comment type="caution">
    <text evidence="1">The sequence shown here is derived from an EMBL/GenBank/DDBJ whole genome shotgun (WGS) entry which is preliminary data.</text>
</comment>
<proteinExistence type="predicted"/>
<reference evidence="1" key="1">
    <citation type="journal article" date="2015" name="Nature">
        <title>Complex archaea that bridge the gap between prokaryotes and eukaryotes.</title>
        <authorList>
            <person name="Spang A."/>
            <person name="Saw J.H."/>
            <person name="Jorgensen S.L."/>
            <person name="Zaremba-Niedzwiedzka K."/>
            <person name="Martijn J."/>
            <person name="Lind A.E."/>
            <person name="van Eijk R."/>
            <person name="Schleper C."/>
            <person name="Guy L."/>
            <person name="Ettema T.J."/>
        </authorList>
    </citation>
    <scope>NUCLEOTIDE SEQUENCE</scope>
</reference>
<protein>
    <submittedName>
        <fullName evidence="1">Uncharacterized protein</fullName>
    </submittedName>
</protein>
<accession>A0A0F9PK96</accession>